<evidence type="ECO:0000313" key="2">
    <source>
        <dbReference type="EMBL" id="KAI3919054.1"/>
    </source>
</evidence>
<comment type="caution">
    <text evidence="2">The sequence shown here is derived from an EMBL/GenBank/DDBJ whole genome shotgun (WGS) entry which is preliminary data.</text>
</comment>
<dbReference type="Gene3D" id="3.30.420.10">
    <property type="entry name" value="Ribonuclease H-like superfamily/Ribonuclease H"/>
    <property type="match status" value="1"/>
</dbReference>
<dbReference type="InterPro" id="IPR002156">
    <property type="entry name" value="RNaseH_domain"/>
</dbReference>
<dbReference type="InterPro" id="IPR036397">
    <property type="entry name" value="RNaseH_sf"/>
</dbReference>
<feature type="domain" description="RNase H type-1" evidence="1">
    <location>
        <begin position="102"/>
        <end position="179"/>
    </location>
</feature>
<dbReference type="Pfam" id="PF13456">
    <property type="entry name" value="RVT_3"/>
    <property type="match status" value="1"/>
</dbReference>
<organism evidence="2 3">
    <name type="scientific">Papaver atlanticum</name>
    <dbReference type="NCBI Taxonomy" id="357466"/>
    <lineage>
        <taxon>Eukaryota</taxon>
        <taxon>Viridiplantae</taxon>
        <taxon>Streptophyta</taxon>
        <taxon>Embryophyta</taxon>
        <taxon>Tracheophyta</taxon>
        <taxon>Spermatophyta</taxon>
        <taxon>Magnoliopsida</taxon>
        <taxon>Ranunculales</taxon>
        <taxon>Papaveraceae</taxon>
        <taxon>Papaveroideae</taxon>
        <taxon>Papaver</taxon>
    </lineage>
</organism>
<dbReference type="GO" id="GO:0003676">
    <property type="term" value="F:nucleic acid binding"/>
    <property type="evidence" value="ECO:0007669"/>
    <property type="project" value="InterPro"/>
</dbReference>
<reference evidence="2" key="1">
    <citation type="submission" date="2022-04" db="EMBL/GenBank/DDBJ databases">
        <title>A functionally conserved STORR gene fusion in Papaver species that diverged 16.8 million years ago.</title>
        <authorList>
            <person name="Catania T."/>
        </authorList>
    </citation>
    <scope>NUCLEOTIDE SEQUENCE</scope>
    <source>
        <strain evidence="2">S-188037</strain>
    </source>
</reference>
<gene>
    <name evidence="2" type="ORF">MKW98_016607</name>
</gene>
<protein>
    <recommendedName>
        <fullName evidence="1">RNase H type-1 domain-containing protein</fullName>
    </recommendedName>
</protein>
<sequence length="323" mass="36879">MSDRVDGDDPLRSIYPPEIKELCIYDSSSSEDSVDSTDSYVQEGIGLQQLCNLRKIISGMCAVCQWRMWKNKIKNQAHLRWINSWPKGMGVEVPNGYHYLHTDGYFRKGRRGGYGVIIRNKLGKPIVASAVSVASTEVVSCRYHQLQGMTRGIELAIECSLLNIELFCNAKHVVRLVNSVLGTSNGCKFHLFNKENSFDAICKKCVMLYAKEDYHFVLPLLEKLEEMVPKLRQPFMIQKCPRHYNKAAYYLAKNGAPAGMEVLWPSKFPHGFKKILCKDHFGVNSMRRCHCFTKSSWLEDVLVGFRSMETRGHVSELSFAFML</sequence>
<evidence type="ECO:0000259" key="1">
    <source>
        <dbReference type="Pfam" id="PF13456"/>
    </source>
</evidence>
<dbReference type="EMBL" id="JAJJMB010008936">
    <property type="protein sequence ID" value="KAI3919054.1"/>
    <property type="molecule type" value="Genomic_DNA"/>
</dbReference>
<dbReference type="GO" id="GO:0004523">
    <property type="term" value="F:RNA-DNA hybrid ribonuclease activity"/>
    <property type="evidence" value="ECO:0007669"/>
    <property type="project" value="InterPro"/>
</dbReference>
<name>A0AAD4SQY2_9MAGN</name>
<dbReference type="AlphaFoldDB" id="A0AAD4SQY2"/>
<proteinExistence type="predicted"/>
<evidence type="ECO:0000313" key="3">
    <source>
        <dbReference type="Proteomes" id="UP001202328"/>
    </source>
</evidence>
<dbReference type="Proteomes" id="UP001202328">
    <property type="component" value="Unassembled WGS sequence"/>
</dbReference>
<keyword evidence="3" id="KW-1185">Reference proteome</keyword>
<accession>A0AAD4SQY2</accession>